<dbReference type="PANTHER" id="PTHR39081:SF1">
    <property type="entry name" value="MUT7-C RNASE DOMAIN-CONTAINING PROTEIN"/>
    <property type="match status" value="1"/>
</dbReference>
<dbReference type="Pfam" id="PF14451">
    <property type="entry name" value="Ub-Mut7C"/>
    <property type="match status" value="1"/>
</dbReference>
<protein>
    <submittedName>
        <fullName evidence="3">Mut7-C RNAse domain-containing protein</fullName>
    </submittedName>
</protein>
<comment type="caution">
    <text evidence="3">The sequence shown here is derived from an EMBL/GenBank/DDBJ whole genome shotgun (WGS) entry which is preliminary data.</text>
</comment>
<dbReference type="InterPro" id="IPR002782">
    <property type="entry name" value="Mut7-C_RNAse_dom"/>
</dbReference>
<sequence length="233" mass="26342">MGIVIEFAHELRLFLPSRHRDGRVETAVDGTSSLGHLVEALGVPLPEVGALLLQGGPVDPSHRPVDGEHVVVRAVPRPQHTPSPPRFLLDVHLGTVARRLRLVGVDAAYGNDLDDDTLIDMANEQRRILLTQDRGILRRRKLWFGAFVRGGRPGEQFDDLLDRFAPPLRPWTRCTACNGLLTPVAKEEIEHRLEPGTRRCHDEFARCQSCDRLYWKGAHHERLREIVDDALRH</sequence>
<evidence type="ECO:0000313" key="3">
    <source>
        <dbReference type="EMBL" id="MFB9833545.1"/>
    </source>
</evidence>
<evidence type="ECO:0000313" key="4">
    <source>
        <dbReference type="Proteomes" id="UP001589627"/>
    </source>
</evidence>
<feature type="domain" description="Ubiquitin Mut7-C" evidence="2">
    <location>
        <begin position="3"/>
        <end position="77"/>
    </location>
</feature>
<dbReference type="RefSeq" id="WP_378201393.1">
    <property type="nucleotide sequence ID" value="NZ_JBHLZP010000094.1"/>
</dbReference>
<proteinExistence type="predicted"/>
<evidence type="ECO:0000259" key="1">
    <source>
        <dbReference type="Pfam" id="PF01927"/>
    </source>
</evidence>
<accession>A0ABV5YES6</accession>
<dbReference type="PANTHER" id="PTHR39081">
    <property type="entry name" value="MUT7-C DOMAIN-CONTAINING PROTEIN"/>
    <property type="match status" value="1"/>
</dbReference>
<dbReference type="EMBL" id="JBHLZP010000094">
    <property type="protein sequence ID" value="MFB9833545.1"/>
    <property type="molecule type" value="Genomic_DNA"/>
</dbReference>
<feature type="domain" description="Mut7-C RNAse" evidence="1">
    <location>
        <begin position="85"/>
        <end position="226"/>
    </location>
</feature>
<dbReference type="Pfam" id="PF01927">
    <property type="entry name" value="Mut7-C"/>
    <property type="match status" value="1"/>
</dbReference>
<gene>
    <name evidence="3" type="ORF">ACFFNX_15245</name>
</gene>
<name>A0ABV5YES6_9ACTN</name>
<organism evidence="3 4">
    <name type="scientific">Actinoallomurus acaciae</name>
    <dbReference type="NCBI Taxonomy" id="502577"/>
    <lineage>
        <taxon>Bacteria</taxon>
        <taxon>Bacillati</taxon>
        <taxon>Actinomycetota</taxon>
        <taxon>Actinomycetes</taxon>
        <taxon>Streptosporangiales</taxon>
        <taxon>Thermomonosporaceae</taxon>
        <taxon>Actinoallomurus</taxon>
    </lineage>
</organism>
<keyword evidence="4" id="KW-1185">Reference proteome</keyword>
<dbReference type="Proteomes" id="UP001589627">
    <property type="component" value="Unassembled WGS sequence"/>
</dbReference>
<evidence type="ECO:0000259" key="2">
    <source>
        <dbReference type="Pfam" id="PF14451"/>
    </source>
</evidence>
<dbReference type="InterPro" id="IPR027798">
    <property type="entry name" value="Ub_Mut7C"/>
</dbReference>
<reference evidence="3 4" key="1">
    <citation type="submission" date="2024-09" db="EMBL/GenBank/DDBJ databases">
        <authorList>
            <person name="Sun Q."/>
            <person name="Mori K."/>
        </authorList>
    </citation>
    <scope>NUCLEOTIDE SEQUENCE [LARGE SCALE GENOMIC DNA]</scope>
    <source>
        <strain evidence="3 4">TBRC 0563</strain>
    </source>
</reference>